<accession>A0A914XDH1</accession>
<dbReference type="WBParaSite" id="PSAMB.scaffold7557size7446.g30265.t1">
    <property type="protein sequence ID" value="PSAMB.scaffold7557size7446.g30265.t1"/>
    <property type="gene ID" value="PSAMB.scaffold7557size7446.g30265"/>
</dbReference>
<organism evidence="1 2">
    <name type="scientific">Plectus sambesii</name>
    <dbReference type="NCBI Taxonomy" id="2011161"/>
    <lineage>
        <taxon>Eukaryota</taxon>
        <taxon>Metazoa</taxon>
        <taxon>Ecdysozoa</taxon>
        <taxon>Nematoda</taxon>
        <taxon>Chromadorea</taxon>
        <taxon>Plectida</taxon>
        <taxon>Plectina</taxon>
        <taxon>Plectoidea</taxon>
        <taxon>Plectidae</taxon>
        <taxon>Plectus</taxon>
    </lineage>
</organism>
<reference evidence="2" key="1">
    <citation type="submission" date="2022-11" db="UniProtKB">
        <authorList>
            <consortium name="WormBaseParasite"/>
        </authorList>
    </citation>
    <scope>IDENTIFICATION</scope>
</reference>
<keyword evidence="1" id="KW-1185">Reference proteome</keyword>
<proteinExistence type="predicted"/>
<dbReference type="Proteomes" id="UP000887566">
    <property type="component" value="Unplaced"/>
</dbReference>
<evidence type="ECO:0000313" key="1">
    <source>
        <dbReference type="Proteomes" id="UP000887566"/>
    </source>
</evidence>
<protein>
    <submittedName>
        <fullName evidence="2">Uncharacterized protein</fullName>
    </submittedName>
</protein>
<dbReference type="AlphaFoldDB" id="A0A914XDH1"/>
<name>A0A914XDH1_9BILA</name>
<evidence type="ECO:0000313" key="2">
    <source>
        <dbReference type="WBParaSite" id="PSAMB.scaffold7557size7446.g30265.t1"/>
    </source>
</evidence>
<sequence length="80" mass="9300">MLSQSQTTMLQQKLNELNEEVGAEYDLRRLEAAYCSDFNKNRACTKPDKMAKNLTRQLVVEDGLHDDARIERMLVQLQLE</sequence>